<protein>
    <submittedName>
        <fullName evidence="1">Uncharacterized protein</fullName>
    </submittedName>
</protein>
<dbReference type="PANTHER" id="PTHR47826">
    <property type="entry name" value="OS03G0164700 PROTEIN"/>
    <property type="match status" value="1"/>
</dbReference>
<evidence type="ECO:0000313" key="1">
    <source>
        <dbReference type="EMBL" id="KAJ0208908.1"/>
    </source>
</evidence>
<proteinExistence type="predicted"/>
<dbReference type="EMBL" id="NBSK02000004">
    <property type="protein sequence ID" value="KAJ0208908.1"/>
    <property type="molecule type" value="Genomic_DNA"/>
</dbReference>
<name>A0A9R1VPI7_LACSA</name>
<organism evidence="1 2">
    <name type="scientific">Lactuca sativa</name>
    <name type="common">Garden lettuce</name>
    <dbReference type="NCBI Taxonomy" id="4236"/>
    <lineage>
        <taxon>Eukaryota</taxon>
        <taxon>Viridiplantae</taxon>
        <taxon>Streptophyta</taxon>
        <taxon>Embryophyta</taxon>
        <taxon>Tracheophyta</taxon>
        <taxon>Spermatophyta</taxon>
        <taxon>Magnoliopsida</taxon>
        <taxon>eudicotyledons</taxon>
        <taxon>Gunneridae</taxon>
        <taxon>Pentapetalae</taxon>
        <taxon>asterids</taxon>
        <taxon>campanulids</taxon>
        <taxon>Asterales</taxon>
        <taxon>Asteraceae</taxon>
        <taxon>Cichorioideae</taxon>
        <taxon>Cichorieae</taxon>
        <taxon>Lactucinae</taxon>
        <taxon>Lactuca</taxon>
    </lineage>
</organism>
<keyword evidence="2" id="KW-1185">Reference proteome</keyword>
<accession>A0A9R1VPI7</accession>
<dbReference type="PANTHER" id="PTHR47826:SF1">
    <property type="entry name" value="OS03G0164700 PROTEIN"/>
    <property type="match status" value="1"/>
</dbReference>
<evidence type="ECO:0000313" key="2">
    <source>
        <dbReference type="Proteomes" id="UP000235145"/>
    </source>
</evidence>
<reference evidence="1 2" key="1">
    <citation type="journal article" date="2017" name="Nat. Commun.">
        <title>Genome assembly with in vitro proximity ligation data and whole-genome triplication in lettuce.</title>
        <authorList>
            <person name="Reyes-Chin-Wo S."/>
            <person name="Wang Z."/>
            <person name="Yang X."/>
            <person name="Kozik A."/>
            <person name="Arikit S."/>
            <person name="Song C."/>
            <person name="Xia L."/>
            <person name="Froenicke L."/>
            <person name="Lavelle D.O."/>
            <person name="Truco M.J."/>
            <person name="Xia R."/>
            <person name="Zhu S."/>
            <person name="Xu C."/>
            <person name="Xu H."/>
            <person name="Xu X."/>
            <person name="Cox K."/>
            <person name="Korf I."/>
            <person name="Meyers B.C."/>
            <person name="Michelmore R.W."/>
        </authorList>
    </citation>
    <scope>NUCLEOTIDE SEQUENCE [LARGE SCALE GENOMIC DNA]</scope>
    <source>
        <strain evidence="2">cv. Salinas</strain>
        <tissue evidence="1">Seedlings</tissue>
    </source>
</reference>
<gene>
    <name evidence="1" type="ORF">LSAT_V11C400165150</name>
</gene>
<dbReference type="Proteomes" id="UP000235145">
    <property type="component" value="Unassembled WGS sequence"/>
</dbReference>
<dbReference type="AlphaFoldDB" id="A0A9R1VPI7"/>
<comment type="caution">
    <text evidence="1">The sequence shown here is derived from an EMBL/GenBank/DDBJ whole genome shotgun (WGS) entry which is preliminary data.</text>
</comment>
<sequence>MHMMIFNAHLHTPPVIIIYAKLLLDVFQDEGINLIGMREDDDIINSSSSAYETLLCLVLVGPLQRHGFSSGQKLGFFLSFSFKSQKNAQNKNYKNLSSKKVIVEIPDEKNKKKNLPLLRRGRNINLLLEKRSENPGKRREKL</sequence>